<reference evidence="2" key="1">
    <citation type="submission" date="2023-10" db="EMBL/GenBank/DDBJ databases">
        <authorList>
            <person name="Chen Y."/>
            <person name="Shah S."/>
            <person name="Dougan E. K."/>
            <person name="Thang M."/>
            <person name="Chan C."/>
        </authorList>
    </citation>
    <scope>NUCLEOTIDE SEQUENCE [LARGE SCALE GENOMIC DNA]</scope>
</reference>
<accession>A0ABN9QWV5</accession>
<keyword evidence="3" id="KW-1185">Reference proteome</keyword>
<evidence type="ECO:0000313" key="3">
    <source>
        <dbReference type="Proteomes" id="UP001189429"/>
    </source>
</evidence>
<name>A0ABN9QWV5_9DINO</name>
<gene>
    <name evidence="2" type="ORF">PCOR1329_LOCUS15645</name>
</gene>
<feature type="compositionally biased region" description="Low complexity" evidence="1">
    <location>
        <begin position="1"/>
        <end position="28"/>
    </location>
</feature>
<sequence>MAPAQGASPRSASGISSSVMPSSGLSVAGDVNVSPTLGQIQTMMEQMMTRMTTMTNSMKTYLTKRFDEQIGDIRDQIANNKDEIHRGGSLASGAQEGAVAVKSEIAKSWEDR</sequence>
<comment type="caution">
    <text evidence="2">The sequence shown here is derived from an EMBL/GenBank/DDBJ whole genome shotgun (WGS) entry which is preliminary data.</text>
</comment>
<proteinExistence type="predicted"/>
<dbReference type="EMBL" id="CAUYUJ010004748">
    <property type="protein sequence ID" value="CAK0810818.1"/>
    <property type="molecule type" value="Genomic_DNA"/>
</dbReference>
<organism evidence="2 3">
    <name type="scientific">Prorocentrum cordatum</name>
    <dbReference type="NCBI Taxonomy" id="2364126"/>
    <lineage>
        <taxon>Eukaryota</taxon>
        <taxon>Sar</taxon>
        <taxon>Alveolata</taxon>
        <taxon>Dinophyceae</taxon>
        <taxon>Prorocentrales</taxon>
        <taxon>Prorocentraceae</taxon>
        <taxon>Prorocentrum</taxon>
    </lineage>
</organism>
<dbReference type="Proteomes" id="UP001189429">
    <property type="component" value="Unassembled WGS sequence"/>
</dbReference>
<evidence type="ECO:0000256" key="1">
    <source>
        <dbReference type="SAM" id="MobiDB-lite"/>
    </source>
</evidence>
<feature type="region of interest" description="Disordered" evidence="1">
    <location>
        <begin position="1"/>
        <end position="32"/>
    </location>
</feature>
<protein>
    <submittedName>
        <fullName evidence="2">Uncharacterized protein</fullName>
    </submittedName>
</protein>
<evidence type="ECO:0000313" key="2">
    <source>
        <dbReference type="EMBL" id="CAK0810818.1"/>
    </source>
</evidence>